<dbReference type="Pfam" id="PF07468">
    <property type="entry name" value="Agglutinin"/>
    <property type="match status" value="2"/>
</dbReference>
<dbReference type="SUPFAM" id="SSF50382">
    <property type="entry name" value="Agglutinin"/>
    <property type="match status" value="2"/>
</dbReference>
<dbReference type="SMR" id="B9SC09"/>
<evidence type="ECO:0000256" key="2">
    <source>
        <dbReference type="ARBA" id="ARBA00023157"/>
    </source>
</evidence>
<dbReference type="InterPro" id="IPR053237">
    <property type="entry name" value="Natterin_C"/>
</dbReference>
<dbReference type="InterPro" id="IPR008998">
    <property type="entry name" value="Agglutinin"/>
</dbReference>
<evidence type="ECO:0000313" key="4">
    <source>
        <dbReference type="EMBL" id="EEF38867.1"/>
    </source>
</evidence>
<dbReference type="Proteomes" id="UP000008311">
    <property type="component" value="Unassembled WGS sequence"/>
</dbReference>
<dbReference type="PANTHER" id="PTHR39244">
    <property type="entry name" value="NATTERIN-4"/>
    <property type="match status" value="1"/>
</dbReference>
<evidence type="ECO:0000313" key="5">
    <source>
        <dbReference type="Proteomes" id="UP000008311"/>
    </source>
</evidence>
<dbReference type="CDD" id="cd00257">
    <property type="entry name" value="beta-trefoil_FSCN-like"/>
    <property type="match status" value="1"/>
</dbReference>
<evidence type="ECO:0000259" key="3">
    <source>
        <dbReference type="SMART" id="SM00791"/>
    </source>
</evidence>
<organism evidence="4 5">
    <name type="scientific">Ricinus communis</name>
    <name type="common">Castor bean</name>
    <dbReference type="NCBI Taxonomy" id="3988"/>
    <lineage>
        <taxon>Eukaryota</taxon>
        <taxon>Viridiplantae</taxon>
        <taxon>Streptophyta</taxon>
        <taxon>Embryophyta</taxon>
        <taxon>Tracheophyta</taxon>
        <taxon>Spermatophyta</taxon>
        <taxon>Magnoliopsida</taxon>
        <taxon>eudicotyledons</taxon>
        <taxon>Gunneridae</taxon>
        <taxon>Pentapetalae</taxon>
        <taxon>rosids</taxon>
        <taxon>fabids</taxon>
        <taxon>Malpighiales</taxon>
        <taxon>Euphorbiaceae</taxon>
        <taxon>Acalyphoideae</taxon>
        <taxon>Acalypheae</taxon>
        <taxon>Ricinus</taxon>
    </lineage>
</organism>
<keyword evidence="2" id="KW-1015">Disulfide bond</keyword>
<dbReference type="eggNOG" id="ENOG502QU8X">
    <property type="taxonomic scope" value="Eukaryota"/>
</dbReference>
<dbReference type="Gene3D" id="2.80.10.50">
    <property type="match status" value="2"/>
</dbReference>
<keyword evidence="5" id="KW-1185">Reference proteome</keyword>
<gene>
    <name evidence="4" type="ORF">RCOM_0701460</name>
</gene>
<feature type="domain" description="Agglutinin" evidence="3">
    <location>
        <begin position="162"/>
        <end position="297"/>
    </location>
</feature>
<sequence>MAPMLPKSVAIRSEFSRGYAYYMAENEAVRGFIRCEGENILNPYVKIEVETAQIDSKFVHLRFSHTNKYWGRSGPGFTQDDYWVSATSDQPEEDTSKWSCTLFEPIFDHGFLFLRHVQTGGRVRTDGPIGATGPVSRLLLYFRNYDNVPYLDFTFFDLGTLCILPKRVAFRGYNDMYLKAEWIERHEYLQFSSDDVNEKAAGYEITMMPDGHVRLRSNFFNKFWRRSPNWIWADSTDTVGSDRDTLFWPVKVNDDTIALRNAGNNRFCSSLTAERKTDCLNAAVATITREARLQVEELVFERSIFNVRFLMEYARIFDERATVAGWGSAENQSEEAATLSITVGYEDTTSFTFSNSLAITAGVTVGITTGLPRIAEGKIEISTEVTNTLEWNRTTSETRTASATYLANVPARSRIRIDYVATRGTCNIPFSYTQRDRLSHDGSFATTQHVDGVYTGVNYYSFHFEQPQIVPL</sequence>
<dbReference type="OrthoDB" id="850101at2759"/>
<protein>
    <recommendedName>
        <fullName evidence="3">Agglutinin domain-containing protein</fullName>
    </recommendedName>
</protein>
<dbReference type="Pfam" id="PF01117">
    <property type="entry name" value="Aerolysin"/>
    <property type="match status" value="1"/>
</dbReference>
<dbReference type="OMA" id="ENYLCYR"/>
<proteinExistence type="inferred from homology"/>
<reference evidence="5" key="1">
    <citation type="journal article" date="2010" name="Nat. Biotechnol.">
        <title>Draft genome sequence of the oilseed species Ricinus communis.</title>
        <authorList>
            <person name="Chan A.P."/>
            <person name="Crabtree J."/>
            <person name="Zhao Q."/>
            <person name="Lorenzi H."/>
            <person name="Orvis J."/>
            <person name="Puiu D."/>
            <person name="Melake-Berhan A."/>
            <person name="Jones K.M."/>
            <person name="Redman J."/>
            <person name="Chen G."/>
            <person name="Cahoon E.B."/>
            <person name="Gedil M."/>
            <person name="Stanke M."/>
            <person name="Haas B.J."/>
            <person name="Wortman J.R."/>
            <person name="Fraser-Liggett C.M."/>
            <person name="Ravel J."/>
            <person name="Rabinowicz P.D."/>
        </authorList>
    </citation>
    <scope>NUCLEOTIDE SEQUENCE [LARGE SCALE GENOMIC DNA]</scope>
    <source>
        <strain evidence="5">cv. Hale</strain>
    </source>
</reference>
<dbReference type="SMART" id="SM00791">
    <property type="entry name" value="Agglutinin"/>
    <property type="match status" value="1"/>
</dbReference>
<dbReference type="AlphaFoldDB" id="B9SC09"/>
<dbReference type="InterPro" id="IPR055267">
    <property type="entry name" value="Aerolysin-like_C"/>
</dbReference>
<dbReference type="InParanoid" id="B9SC09"/>
<dbReference type="EMBL" id="EQ973918">
    <property type="protein sequence ID" value="EEF38867.1"/>
    <property type="molecule type" value="Genomic_DNA"/>
</dbReference>
<accession>B9SC09</accession>
<dbReference type="KEGG" id="rcu:8262840"/>
<dbReference type="InterPro" id="IPR036242">
    <property type="entry name" value="Agglutinin_dom_sf"/>
</dbReference>
<name>B9SC09_RICCO</name>
<evidence type="ECO:0000256" key="1">
    <source>
        <dbReference type="ARBA" id="ARBA00009831"/>
    </source>
</evidence>
<dbReference type="PANTHER" id="PTHR39244:SF5">
    <property type="entry name" value="NATTERIN-3-LIKE"/>
    <property type="match status" value="1"/>
</dbReference>
<dbReference type="Gene3D" id="2.170.15.10">
    <property type="entry name" value="Proaerolysin, chain A, domain 3"/>
    <property type="match status" value="1"/>
</dbReference>
<dbReference type="SUPFAM" id="SSF56973">
    <property type="entry name" value="Aerolisin/ETX pore-forming domain"/>
    <property type="match status" value="1"/>
</dbReference>
<comment type="similarity">
    <text evidence="1">Belongs to the aerolysin family.</text>
</comment>
<dbReference type="CDD" id="cd20216">
    <property type="entry name" value="PFM_HFR-2-like"/>
    <property type="match status" value="1"/>
</dbReference>